<dbReference type="PANTHER" id="PTHR16779">
    <property type="entry name" value="BETA-1,4-MANNOSYLTRANSFERASE EGH"/>
    <property type="match status" value="1"/>
</dbReference>
<name>A0ABD5ZKU5_9EURY</name>
<reference evidence="3 4" key="1">
    <citation type="journal article" date="2019" name="Int. J. Syst. Evol. Microbiol.">
        <title>The Global Catalogue of Microorganisms (GCM) 10K type strain sequencing project: providing services to taxonomists for standard genome sequencing and annotation.</title>
        <authorList>
            <consortium name="The Broad Institute Genomics Platform"/>
            <consortium name="The Broad Institute Genome Sequencing Center for Infectious Disease"/>
            <person name="Wu L."/>
            <person name="Ma J."/>
        </authorList>
    </citation>
    <scope>NUCLEOTIDE SEQUENCE [LARGE SCALE GENOMIC DNA]</scope>
    <source>
        <strain evidence="3 4">DT85</strain>
    </source>
</reference>
<evidence type="ECO:0000313" key="3">
    <source>
        <dbReference type="EMBL" id="MFC7233863.1"/>
    </source>
</evidence>
<feature type="transmembrane region" description="Helical" evidence="1">
    <location>
        <begin position="394"/>
        <end position="412"/>
    </location>
</feature>
<dbReference type="GO" id="GO:0016757">
    <property type="term" value="F:glycosyltransferase activity"/>
    <property type="evidence" value="ECO:0007669"/>
    <property type="project" value="UniProtKB-KW"/>
</dbReference>
<comment type="caution">
    <text evidence="3">The sequence shown here is derived from an EMBL/GenBank/DDBJ whole genome shotgun (WGS) entry which is preliminary data.</text>
</comment>
<dbReference type="RefSeq" id="WP_276234858.1">
    <property type="nucleotide sequence ID" value="NZ_CP119802.1"/>
</dbReference>
<feature type="transmembrane region" description="Helical" evidence="1">
    <location>
        <begin position="66"/>
        <end position="85"/>
    </location>
</feature>
<dbReference type="EC" id="2.4.-.-" evidence="3"/>
<keyword evidence="1" id="KW-0812">Transmembrane</keyword>
<dbReference type="GeneID" id="79265524"/>
<feature type="domain" description="Glycosyltransferase 2-like" evidence="2">
    <location>
        <begin position="218"/>
        <end position="409"/>
    </location>
</feature>
<feature type="transmembrane region" description="Helical" evidence="1">
    <location>
        <begin position="105"/>
        <end position="128"/>
    </location>
</feature>
<dbReference type="AlphaFoldDB" id="A0ABD5ZKU5"/>
<dbReference type="EMBL" id="JBHTAP010000001">
    <property type="protein sequence ID" value="MFC7233863.1"/>
    <property type="molecule type" value="Genomic_DNA"/>
</dbReference>
<feature type="transmembrane region" description="Helical" evidence="1">
    <location>
        <begin position="424"/>
        <end position="447"/>
    </location>
</feature>
<dbReference type="InterPro" id="IPR001173">
    <property type="entry name" value="Glyco_trans_2-like"/>
</dbReference>
<keyword evidence="1" id="KW-0472">Membrane</keyword>
<protein>
    <submittedName>
        <fullName evidence="3">Glycosyltransferase</fullName>
        <ecNumber evidence="3">2.4.-.-</ecNumber>
    </submittedName>
</protein>
<dbReference type="SUPFAM" id="SSF53448">
    <property type="entry name" value="Nucleotide-diphospho-sugar transferases"/>
    <property type="match status" value="1"/>
</dbReference>
<keyword evidence="3" id="KW-0328">Glycosyltransferase</keyword>
<gene>
    <name evidence="3" type="ORF">ACFQJ4_00895</name>
</gene>
<evidence type="ECO:0000313" key="4">
    <source>
        <dbReference type="Proteomes" id="UP001596398"/>
    </source>
</evidence>
<dbReference type="PANTHER" id="PTHR16779:SF1">
    <property type="entry name" value="BETA-1,4-MANNOSYLTRANSFERASE EGH"/>
    <property type="match status" value="1"/>
</dbReference>
<evidence type="ECO:0000259" key="2">
    <source>
        <dbReference type="Pfam" id="PF13632"/>
    </source>
</evidence>
<sequence length="459" mass="51122">MGGDSDDTEGDDDLLPRYRDLAKRIAEAPPSTPVERLREWLPTPARSDAFPGVDIQRRGAVKPDRLLASVFVLAIAAGLVLALGYRSWLPDGPLAGMTLTAVYGALWLFVGIYLLATTVWVVEALLAWDHEPVEPAFGYDDIQVRVLTVGAESVVQGTVDALPDGLAPDDRHVVAETPIDVAGATVHVVPDSFDCAATDKGRALEWARRNVRCDTEFVLFLDEDTLVRDFAGLPDVGVAQFREWPMFTGSYWAYWAEVLRLGYQTELSAFARLPVPLYAWGGGIAVRREVEEAVTWDYETLIEDTVFAWKAAKAGYEYEVLDTKFRNQAPPSVREMVSQRRRWISGSLADEAELPRWYRALYVLRNVAWAFSPLSPFLVAFAAVLPATVPGWDLFYALSLVLFAFTFVWVWRGWRYYDGPTLRLLPGLLLVPFVVAVHSLGAAYGLVSPAEEFEPTEKD</sequence>
<accession>A0ABD5ZKU5</accession>
<keyword evidence="1" id="KW-1133">Transmembrane helix</keyword>
<dbReference type="InterPro" id="IPR029044">
    <property type="entry name" value="Nucleotide-diphossugar_trans"/>
</dbReference>
<evidence type="ECO:0000256" key="1">
    <source>
        <dbReference type="SAM" id="Phobius"/>
    </source>
</evidence>
<dbReference type="Pfam" id="PF13632">
    <property type="entry name" value="Glyco_trans_2_3"/>
    <property type="match status" value="1"/>
</dbReference>
<keyword evidence="4" id="KW-1185">Reference proteome</keyword>
<dbReference type="Proteomes" id="UP001596398">
    <property type="component" value="Unassembled WGS sequence"/>
</dbReference>
<organism evidence="3 4">
    <name type="scientific">Halosegnis marinus</name>
    <dbReference type="NCBI Taxonomy" id="3034023"/>
    <lineage>
        <taxon>Archaea</taxon>
        <taxon>Methanobacteriati</taxon>
        <taxon>Methanobacteriota</taxon>
        <taxon>Stenosarchaea group</taxon>
        <taxon>Halobacteria</taxon>
        <taxon>Halobacteriales</taxon>
        <taxon>Natronomonadaceae</taxon>
        <taxon>Halosegnis</taxon>
    </lineage>
</organism>
<keyword evidence="3" id="KW-0808">Transferase</keyword>
<feature type="transmembrane region" description="Helical" evidence="1">
    <location>
        <begin position="366"/>
        <end position="388"/>
    </location>
</feature>
<proteinExistence type="predicted"/>
<dbReference type="InterPro" id="IPR027389">
    <property type="entry name" value="B_mannosylTrfase_Bre-3/Egh"/>
</dbReference>